<feature type="region of interest" description="Disordered" evidence="1">
    <location>
        <begin position="167"/>
        <end position="246"/>
    </location>
</feature>
<dbReference type="OrthoDB" id="5102543at2759"/>
<accession>A0A9P9KZ95</accession>
<comment type="caution">
    <text evidence="2">The sequence shown here is derived from an EMBL/GenBank/DDBJ whole genome shotgun (WGS) entry which is preliminary data.</text>
</comment>
<feature type="compositionally biased region" description="Basic and acidic residues" evidence="1">
    <location>
        <begin position="94"/>
        <end position="119"/>
    </location>
</feature>
<feature type="region of interest" description="Disordered" evidence="1">
    <location>
        <begin position="1"/>
        <end position="124"/>
    </location>
</feature>
<name>A0A9P9KZ95_FUSSL</name>
<dbReference type="Proteomes" id="UP000736672">
    <property type="component" value="Unassembled WGS sequence"/>
</dbReference>
<protein>
    <submittedName>
        <fullName evidence="2">Uncharacterized protein</fullName>
    </submittedName>
</protein>
<keyword evidence="3" id="KW-1185">Reference proteome</keyword>
<reference evidence="2" key="1">
    <citation type="journal article" date="2021" name="Nat. Commun.">
        <title>Genetic determinants of endophytism in the Arabidopsis root mycobiome.</title>
        <authorList>
            <person name="Mesny F."/>
            <person name="Miyauchi S."/>
            <person name="Thiergart T."/>
            <person name="Pickel B."/>
            <person name="Atanasova L."/>
            <person name="Karlsson M."/>
            <person name="Huettel B."/>
            <person name="Barry K.W."/>
            <person name="Haridas S."/>
            <person name="Chen C."/>
            <person name="Bauer D."/>
            <person name="Andreopoulos W."/>
            <person name="Pangilinan J."/>
            <person name="LaButti K."/>
            <person name="Riley R."/>
            <person name="Lipzen A."/>
            <person name="Clum A."/>
            <person name="Drula E."/>
            <person name="Henrissat B."/>
            <person name="Kohler A."/>
            <person name="Grigoriev I.V."/>
            <person name="Martin F.M."/>
            <person name="Hacquard S."/>
        </authorList>
    </citation>
    <scope>NUCLEOTIDE SEQUENCE</scope>
    <source>
        <strain evidence="2">FSSC 5 MPI-SDFR-AT-0091</strain>
    </source>
</reference>
<evidence type="ECO:0000313" key="3">
    <source>
        <dbReference type="Proteomes" id="UP000736672"/>
    </source>
</evidence>
<dbReference type="EMBL" id="JAGTJS010000004">
    <property type="protein sequence ID" value="KAH7271070.1"/>
    <property type="molecule type" value="Genomic_DNA"/>
</dbReference>
<proteinExistence type="predicted"/>
<feature type="compositionally biased region" description="Low complexity" evidence="1">
    <location>
        <begin position="182"/>
        <end position="198"/>
    </location>
</feature>
<sequence>MASSPTQTHQDSKEPAAGSSSKRKAKLAAGSLRINTNLPYKDDDPSTCRLVRGSPVTTIPPLPPKSERRKKGPSGVPMDSLLAPKSVFTPSLPFRRDEPGWRPPRFDRGSRPHCPEKLDLSSIPRQRFVKNGRRFYATRGTASLSPQAIPADVPLIRVPAVHGPRARVSEAPETAVPPAQVSPMKASPAMTAPSMASTEAESVLGTMPFTDPQSPIYPPSSDSLPEIMTRQRGKRRQKKQTPHNEEHCRQIYQAHYSRSSVTESPCNQESVVCRREERDDFTVSVYCHFEGWNLAGESDSSRGISALLKAWGLSKSSITGE</sequence>
<gene>
    <name evidence="2" type="ORF">B0J15DRAFT_388846</name>
</gene>
<feature type="compositionally biased region" description="Basic residues" evidence="1">
    <location>
        <begin position="231"/>
        <end position="241"/>
    </location>
</feature>
<organism evidence="2 3">
    <name type="scientific">Fusarium solani</name>
    <name type="common">Filamentous fungus</name>
    <dbReference type="NCBI Taxonomy" id="169388"/>
    <lineage>
        <taxon>Eukaryota</taxon>
        <taxon>Fungi</taxon>
        <taxon>Dikarya</taxon>
        <taxon>Ascomycota</taxon>
        <taxon>Pezizomycotina</taxon>
        <taxon>Sordariomycetes</taxon>
        <taxon>Hypocreomycetidae</taxon>
        <taxon>Hypocreales</taxon>
        <taxon>Nectriaceae</taxon>
        <taxon>Fusarium</taxon>
        <taxon>Fusarium solani species complex</taxon>
    </lineage>
</organism>
<dbReference type="AlphaFoldDB" id="A0A9P9KZ95"/>
<evidence type="ECO:0000256" key="1">
    <source>
        <dbReference type="SAM" id="MobiDB-lite"/>
    </source>
</evidence>
<evidence type="ECO:0000313" key="2">
    <source>
        <dbReference type="EMBL" id="KAH7271070.1"/>
    </source>
</evidence>